<name>M2P6Y9_9FIRM</name>
<evidence type="ECO:0000256" key="1">
    <source>
        <dbReference type="SAM" id="Phobius"/>
    </source>
</evidence>
<feature type="transmembrane region" description="Helical" evidence="1">
    <location>
        <begin position="69"/>
        <end position="89"/>
    </location>
</feature>
<dbReference type="EMBL" id="AGEJ01000025">
    <property type="protein sequence ID" value="EMD16012.1"/>
    <property type="molecule type" value="Genomic_DNA"/>
</dbReference>
<gene>
    <name evidence="2" type="ORF">HMPREF9943_01684</name>
</gene>
<feature type="transmembrane region" description="Helical" evidence="1">
    <location>
        <begin position="42"/>
        <end position="62"/>
    </location>
</feature>
<dbReference type="Proteomes" id="UP000011758">
    <property type="component" value="Unassembled WGS sequence"/>
</dbReference>
<keyword evidence="3" id="KW-1185">Reference proteome</keyword>
<protein>
    <recommendedName>
        <fullName evidence="4">Phosphatidic acid phosphatase type 2/haloperoxidase domain-containing protein</fullName>
    </recommendedName>
</protein>
<accession>M2P6Y9</accession>
<dbReference type="RefSeq" id="WP_004804030.1">
    <property type="nucleotide sequence ID" value="NZ_AUGJ01000018.1"/>
</dbReference>
<reference evidence="2 3" key="1">
    <citation type="submission" date="2013-02" db="EMBL/GenBank/DDBJ databases">
        <title>The Genome Sequence of Lactobacillus catenaformis F0143.</title>
        <authorList>
            <consortium name="The Broad Institute Genome Sequencing Platform"/>
            <person name="Earl A."/>
            <person name="Ward D."/>
            <person name="Feldgarden M."/>
            <person name="Gevers D."/>
            <person name="Izard J."/>
            <person name="Blanton J.M."/>
            <person name="Mathney J."/>
            <person name="Dewhirst F.E."/>
            <person name="Young S.K."/>
            <person name="Zeng Q."/>
            <person name="Gargeya S."/>
            <person name="Fitzgerald M."/>
            <person name="Haas B."/>
            <person name="Abouelleil A."/>
            <person name="Alvarado L."/>
            <person name="Arachchi H.M."/>
            <person name="Berlin A."/>
            <person name="Chapman S.B."/>
            <person name="Gearin G."/>
            <person name="Goldberg J."/>
            <person name="Griggs A."/>
            <person name="Gujja S."/>
            <person name="Hansen M."/>
            <person name="Heiman D."/>
            <person name="Howarth C."/>
            <person name="Larimer J."/>
            <person name="Lui A."/>
            <person name="MacDonald P.J.P."/>
            <person name="McCowen C."/>
            <person name="Montmayeur A."/>
            <person name="Murphy C."/>
            <person name="Neiman D."/>
            <person name="Pearson M."/>
            <person name="Priest M."/>
            <person name="Roberts A."/>
            <person name="Saif S."/>
            <person name="Shea T."/>
            <person name="Sisk P."/>
            <person name="Stolte C."/>
            <person name="Sykes S."/>
            <person name="Wortman J."/>
            <person name="Nusbaum C."/>
            <person name="Birren B."/>
        </authorList>
    </citation>
    <scope>NUCLEOTIDE SEQUENCE [LARGE SCALE GENOMIC DNA]</scope>
    <source>
        <strain evidence="2 3">OT 569</strain>
    </source>
</reference>
<proteinExistence type="predicted"/>
<evidence type="ECO:0008006" key="4">
    <source>
        <dbReference type="Google" id="ProtNLM"/>
    </source>
</evidence>
<keyword evidence="1" id="KW-0472">Membrane</keyword>
<keyword evidence="1" id="KW-1133">Transmembrane helix</keyword>
<comment type="caution">
    <text evidence="2">The sequence shown here is derived from an EMBL/GenBank/DDBJ whole genome shotgun (WGS) entry which is preliminary data.</text>
</comment>
<dbReference type="STRING" id="999415.HMPREF9943_01684"/>
<feature type="transmembrane region" description="Helical" evidence="1">
    <location>
        <begin position="157"/>
        <end position="175"/>
    </location>
</feature>
<keyword evidence="1" id="KW-0812">Transmembrane</keyword>
<sequence>MKAKTICLLIFIAGILLYFIRVIDHFIYYLLRGSFINSGQALDYFIISGPVCLICFIIYIFFSHKKVRLLFFINTFMMVVISMVLMYLLKVPYPSHAYIINPLGYGLPNILLVFSASVYGFIFLYTQVGLLKIIMILCLILSAIGHIYLSLAAFSTVLISIGFALTEVSFLISYMHTNKKVYNS</sequence>
<feature type="transmembrane region" description="Helical" evidence="1">
    <location>
        <begin position="133"/>
        <end position="151"/>
    </location>
</feature>
<dbReference type="BioCyc" id="ECAT999415-HMP:GTTI-1746-MONOMER"/>
<organism evidence="2 3">
    <name type="scientific">Eggerthia catenaformis OT 569 = DSM 20559</name>
    <dbReference type="NCBI Taxonomy" id="999415"/>
    <lineage>
        <taxon>Bacteria</taxon>
        <taxon>Bacillati</taxon>
        <taxon>Bacillota</taxon>
        <taxon>Erysipelotrichia</taxon>
        <taxon>Erysipelotrichales</taxon>
        <taxon>Coprobacillaceae</taxon>
        <taxon>Eggerthia</taxon>
    </lineage>
</organism>
<feature type="transmembrane region" description="Helical" evidence="1">
    <location>
        <begin position="7"/>
        <end position="30"/>
    </location>
</feature>
<dbReference type="AlphaFoldDB" id="M2P6Y9"/>
<evidence type="ECO:0000313" key="2">
    <source>
        <dbReference type="EMBL" id="EMD16012.1"/>
    </source>
</evidence>
<evidence type="ECO:0000313" key="3">
    <source>
        <dbReference type="Proteomes" id="UP000011758"/>
    </source>
</evidence>
<feature type="transmembrane region" description="Helical" evidence="1">
    <location>
        <begin position="109"/>
        <end position="126"/>
    </location>
</feature>